<organism evidence="3">
    <name type="scientific">Homo sapiens</name>
    <name type="common">Human</name>
    <dbReference type="NCBI Taxonomy" id="9606"/>
    <lineage>
        <taxon>Eukaryota</taxon>
        <taxon>Metazoa</taxon>
        <taxon>Chordata</taxon>
        <taxon>Craniata</taxon>
        <taxon>Vertebrata</taxon>
        <taxon>Euteleostomi</taxon>
        <taxon>Mammalia</taxon>
        <taxon>Eutheria</taxon>
        <taxon>Euarchontoglires</taxon>
        <taxon>Primates</taxon>
        <taxon>Haplorrhini</taxon>
        <taxon>Catarrhini</taxon>
        <taxon>Hominidae</taxon>
        <taxon>Homo</taxon>
    </lineage>
</organism>
<dbReference type="PeptideAtlas" id="Q8NDU8"/>
<evidence type="ECO:0000313" key="3">
    <source>
        <dbReference type="EMBL" id="CAA34902.2"/>
    </source>
</evidence>
<gene>
    <name evidence="3" type="primary">EGFR</name>
</gene>
<dbReference type="AlphaFoldDB" id="Q8NDU8"/>
<feature type="region of interest" description="Disordered" evidence="1">
    <location>
        <begin position="26"/>
        <end position="71"/>
    </location>
</feature>
<feature type="chain" id="PRO_5004311738" evidence="2">
    <location>
        <begin position="25"/>
        <end position="71"/>
    </location>
</feature>
<name>Q8NDU8_HUMAN</name>
<accession>Q8NDU8</accession>
<keyword evidence="2" id="KW-0732">Signal</keyword>
<feature type="compositionally biased region" description="Low complexity" evidence="1">
    <location>
        <begin position="52"/>
        <end position="71"/>
    </location>
</feature>
<proteinExistence type="predicted"/>
<evidence type="ECO:0000256" key="1">
    <source>
        <dbReference type="SAM" id="MobiDB-lite"/>
    </source>
</evidence>
<evidence type="ECO:0000256" key="2">
    <source>
        <dbReference type="SAM" id="SignalP"/>
    </source>
</evidence>
<protein>
    <submittedName>
        <fullName evidence="3">Epidermal growth factor</fullName>
    </submittedName>
</protein>
<dbReference type="OrthoDB" id="6219513at2759"/>
<sequence length="71" mass="7519">MRPSGTAGAALLALLAALCPASRALEEKKGKGVSRRLPRRPRIAPRTPQPAQPRTGAPARARAPARPFLFP</sequence>
<feature type="signal peptide" evidence="2">
    <location>
        <begin position="1"/>
        <end position="24"/>
    </location>
</feature>
<reference evidence="3" key="1">
    <citation type="submission" date="1989-10" db="EMBL/GenBank/DDBJ databases">
        <title>An unmethylated CpG rich island 5' in the human epidermal growth factor receptor gene.</title>
        <authorList>
            <person name="Larsen F."/>
            <person name="Kristensen T."/>
            <person name="Solheim J."/>
            <person name="Munch H."/>
            <person name="Haley J."/>
            <person name="Prydz H."/>
        </authorList>
    </citation>
    <scope>NUCLEOTIDE SEQUENCE</scope>
</reference>
<dbReference type="EMBL" id="X17054">
    <property type="protein sequence ID" value="CAA34902.2"/>
    <property type="molecule type" value="Genomic_DNA"/>
</dbReference>
<feature type="compositionally biased region" description="Basic residues" evidence="1">
    <location>
        <begin position="31"/>
        <end position="43"/>
    </location>
</feature>
<dbReference type="ChiTaRS" id="EGFR">
    <property type="organism name" value="human"/>
</dbReference>